<protein>
    <submittedName>
        <fullName evidence="4">Heat shock protein 70 family, peptide-binding domain protein</fullName>
    </submittedName>
</protein>
<comment type="similarity">
    <text evidence="1">Belongs to the heat shock protein 70 family.</text>
</comment>
<dbReference type="Proteomes" id="UP000245207">
    <property type="component" value="Unassembled WGS sequence"/>
</dbReference>
<dbReference type="InterPro" id="IPR043129">
    <property type="entry name" value="ATPase_NBD"/>
</dbReference>
<evidence type="ECO:0000256" key="3">
    <source>
        <dbReference type="ARBA" id="ARBA00022840"/>
    </source>
</evidence>
<dbReference type="STRING" id="35608.A0A2U1N2Z6"/>
<gene>
    <name evidence="4" type="ORF">CTI12_AA313840</name>
</gene>
<dbReference type="SUPFAM" id="SSF53067">
    <property type="entry name" value="Actin-like ATPase domain"/>
    <property type="match status" value="1"/>
</dbReference>
<dbReference type="FunFam" id="3.30.420.40:FF:000028">
    <property type="entry name" value="heat shock 70 kDa protein-like"/>
    <property type="match status" value="1"/>
</dbReference>
<evidence type="ECO:0000313" key="4">
    <source>
        <dbReference type="EMBL" id="PWA67869.1"/>
    </source>
</evidence>
<keyword evidence="2" id="KW-0547">Nucleotide-binding</keyword>
<accession>A0A2U1N2Z6</accession>
<evidence type="ECO:0000256" key="2">
    <source>
        <dbReference type="ARBA" id="ARBA00022741"/>
    </source>
</evidence>
<keyword evidence="4" id="KW-0346">Stress response</keyword>
<dbReference type="AlphaFoldDB" id="A0A2U1N2Z6"/>
<comment type="caution">
    <text evidence="4">The sequence shown here is derived from an EMBL/GenBank/DDBJ whole genome shotgun (WGS) entry which is preliminary data.</text>
</comment>
<keyword evidence="3" id="KW-0067">ATP-binding</keyword>
<dbReference type="InterPro" id="IPR013126">
    <property type="entry name" value="Hsp_70_fam"/>
</dbReference>
<organism evidence="4 5">
    <name type="scientific">Artemisia annua</name>
    <name type="common">Sweet wormwood</name>
    <dbReference type="NCBI Taxonomy" id="35608"/>
    <lineage>
        <taxon>Eukaryota</taxon>
        <taxon>Viridiplantae</taxon>
        <taxon>Streptophyta</taxon>
        <taxon>Embryophyta</taxon>
        <taxon>Tracheophyta</taxon>
        <taxon>Spermatophyta</taxon>
        <taxon>Magnoliopsida</taxon>
        <taxon>eudicotyledons</taxon>
        <taxon>Gunneridae</taxon>
        <taxon>Pentapetalae</taxon>
        <taxon>asterids</taxon>
        <taxon>campanulids</taxon>
        <taxon>Asterales</taxon>
        <taxon>Asteraceae</taxon>
        <taxon>Asteroideae</taxon>
        <taxon>Anthemideae</taxon>
        <taxon>Artemisiinae</taxon>
        <taxon>Artemisia</taxon>
    </lineage>
</organism>
<name>A0A2U1N2Z6_ARTAN</name>
<dbReference type="EMBL" id="PKPP01003749">
    <property type="protein sequence ID" value="PWA67869.1"/>
    <property type="molecule type" value="Genomic_DNA"/>
</dbReference>
<keyword evidence="5" id="KW-1185">Reference proteome</keyword>
<evidence type="ECO:0000313" key="5">
    <source>
        <dbReference type="Proteomes" id="UP000245207"/>
    </source>
</evidence>
<dbReference type="OrthoDB" id="3789372at2759"/>
<dbReference type="PROSITE" id="PS00297">
    <property type="entry name" value="HSP70_1"/>
    <property type="match status" value="1"/>
</dbReference>
<sequence>MSERVKGTAIGIDLGTTYSCAAIWIGSNNRVEIIPNEQETGSPRLVFLAGDDRVLAGLAGSWPEMTGFWPD</sequence>
<dbReference type="Pfam" id="PF00012">
    <property type="entry name" value="HSP70"/>
    <property type="match status" value="1"/>
</dbReference>
<evidence type="ECO:0000256" key="1">
    <source>
        <dbReference type="ARBA" id="ARBA00007381"/>
    </source>
</evidence>
<reference evidence="4 5" key="1">
    <citation type="journal article" date="2018" name="Mol. Plant">
        <title>The genome of Artemisia annua provides insight into the evolution of Asteraceae family and artemisinin biosynthesis.</title>
        <authorList>
            <person name="Shen Q."/>
            <person name="Zhang L."/>
            <person name="Liao Z."/>
            <person name="Wang S."/>
            <person name="Yan T."/>
            <person name="Shi P."/>
            <person name="Liu M."/>
            <person name="Fu X."/>
            <person name="Pan Q."/>
            <person name="Wang Y."/>
            <person name="Lv Z."/>
            <person name="Lu X."/>
            <person name="Zhang F."/>
            <person name="Jiang W."/>
            <person name="Ma Y."/>
            <person name="Chen M."/>
            <person name="Hao X."/>
            <person name="Li L."/>
            <person name="Tang Y."/>
            <person name="Lv G."/>
            <person name="Zhou Y."/>
            <person name="Sun X."/>
            <person name="Brodelius P.E."/>
            <person name="Rose J.K.C."/>
            <person name="Tang K."/>
        </authorList>
    </citation>
    <scope>NUCLEOTIDE SEQUENCE [LARGE SCALE GENOMIC DNA]</scope>
    <source>
        <strain evidence="5">cv. Huhao1</strain>
        <tissue evidence="4">Leaf</tissue>
    </source>
</reference>
<dbReference type="GO" id="GO:0005524">
    <property type="term" value="F:ATP binding"/>
    <property type="evidence" value="ECO:0007669"/>
    <property type="project" value="UniProtKB-KW"/>
</dbReference>
<dbReference type="Gene3D" id="3.30.420.40">
    <property type="match status" value="1"/>
</dbReference>
<dbReference type="GO" id="GO:0140662">
    <property type="term" value="F:ATP-dependent protein folding chaperone"/>
    <property type="evidence" value="ECO:0007669"/>
    <property type="project" value="InterPro"/>
</dbReference>
<dbReference type="InterPro" id="IPR018181">
    <property type="entry name" value="Heat_shock_70_CS"/>
</dbReference>
<proteinExistence type="inferred from homology"/>